<gene>
    <name evidence="1" type="ORF">JKG61_02170</name>
</gene>
<dbReference type="RefSeq" id="WP_202101345.1">
    <property type="nucleotide sequence ID" value="NZ_JAERTY010000001.1"/>
</dbReference>
<protein>
    <recommendedName>
        <fullName evidence="3">PKD family protein</fullName>
    </recommendedName>
</protein>
<evidence type="ECO:0000313" key="2">
    <source>
        <dbReference type="Proteomes" id="UP000625283"/>
    </source>
</evidence>
<comment type="caution">
    <text evidence="1">The sequence shown here is derived from an EMBL/GenBank/DDBJ whole genome shotgun (WGS) entry which is preliminary data.</text>
</comment>
<accession>A0ABS1QYP0</accession>
<keyword evidence="2" id="KW-1185">Reference proteome</keyword>
<proteinExistence type="predicted"/>
<dbReference type="Proteomes" id="UP000625283">
    <property type="component" value="Unassembled WGS sequence"/>
</dbReference>
<dbReference type="EMBL" id="JAERTY010000001">
    <property type="protein sequence ID" value="MBL1407551.1"/>
    <property type="molecule type" value="Genomic_DNA"/>
</dbReference>
<reference evidence="1 2" key="1">
    <citation type="submission" date="2021-01" db="EMBL/GenBank/DDBJ databases">
        <title>C459-1 draft genome sequence.</title>
        <authorList>
            <person name="Zhang X.-F."/>
        </authorList>
    </citation>
    <scope>NUCLEOTIDE SEQUENCE [LARGE SCALE GENOMIC DNA]</scope>
    <source>
        <strain evidence="2">C459-1</strain>
    </source>
</reference>
<evidence type="ECO:0000313" key="1">
    <source>
        <dbReference type="EMBL" id="MBL1407551.1"/>
    </source>
</evidence>
<dbReference type="Pfam" id="PF16407">
    <property type="entry name" value="PKD_2"/>
    <property type="match status" value="1"/>
</dbReference>
<sequence>MKHIIFIFSAILLLIGGCIKDESTLAINEIPIIGIDTAGFATRHTVFQQDTLVIEPVITIEHGDRNRLKYKWTMNTFGYERLVGTASRLEAVINEAPSPTAYKLIFTATDSLNNIKTFFTWDISVISPFGQGLVVADTRDEKTTDLNLIMAFNFTTAIQKDSLTERIIYNAYSVANGEKIEGLVSHLDFYRYNAEKNVTLLTDKALTRIDVNSYKKVDTDEKLFLIPPTKIVPTDISTAIVTNQHQYLVNNGKAHGRYGQSRQFLYSFLASDKLGYETKKIIGLQNPSLSIPGGVLYDELNSRFLILPGIVYMADPLRNFPTFDPKHSSAKFDPGQMGNKTCLHMFEGYDKSMMCIMKERDQEKYYAYQIRFTAPLSGGMGVAVNDLSQNPDISNARFFTSSTSEQVLFYGTPDKVYTTIVEIGSPSTTTLRYQTNPGEKITGMKIFTGSGRMYLPSSSDPLDWTKRISTNASQRLLLLSIYNENTKEGKIITIPIESLGVGGLVTNPDYIREYRGFGRITSFGLQN</sequence>
<dbReference type="PROSITE" id="PS51257">
    <property type="entry name" value="PROKAR_LIPOPROTEIN"/>
    <property type="match status" value="1"/>
</dbReference>
<evidence type="ECO:0008006" key="3">
    <source>
        <dbReference type="Google" id="ProtNLM"/>
    </source>
</evidence>
<organism evidence="1 2">
    <name type="scientific">Sphingobacterium faecale</name>
    <dbReference type="NCBI Taxonomy" id="2803775"/>
    <lineage>
        <taxon>Bacteria</taxon>
        <taxon>Pseudomonadati</taxon>
        <taxon>Bacteroidota</taxon>
        <taxon>Sphingobacteriia</taxon>
        <taxon>Sphingobacteriales</taxon>
        <taxon>Sphingobacteriaceae</taxon>
        <taxon>Sphingobacterium</taxon>
    </lineage>
</organism>
<name>A0ABS1QYP0_9SPHI</name>
<dbReference type="InterPro" id="IPR032183">
    <property type="entry name" value="PKD-like"/>
</dbReference>